<protein>
    <submittedName>
        <fullName evidence="2">Uncharacterized protein</fullName>
    </submittedName>
</protein>
<feature type="compositionally biased region" description="Basic and acidic residues" evidence="1">
    <location>
        <begin position="61"/>
        <end position="70"/>
    </location>
</feature>
<dbReference type="EMBL" id="FYEH01000001">
    <property type="protein sequence ID" value="SNB56745.1"/>
    <property type="molecule type" value="Genomic_DNA"/>
</dbReference>
<dbReference type="Pfam" id="PF09849">
    <property type="entry name" value="DUF2076"/>
    <property type="match status" value="1"/>
</dbReference>
<sequence>MDQKERQVVDELFGKLSNPELQATPRDTEADRLIRAHVARQPESSYYMAGHFGAGARTGHRPGEDRAARG</sequence>
<gene>
    <name evidence="2" type="ORF">SAMN07250955_101548</name>
</gene>
<name>A0A212QBE9_9PROT</name>
<reference evidence="2 3" key="1">
    <citation type="submission" date="2017-06" db="EMBL/GenBank/DDBJ databases">
        <authorList>
            <person name="Kim H.J."/>
            <person name="Triplett B.A."/>
        </authorList>
    </citation>
    <scope>NUCLEOTIDE SEQUENCE [LARGE SCALE GENOMIC DNA]</scope>
    <source>
        <strain evidence="2 3">B29T1</strain>
    </source>
</reference>
<dbReference type="Proteomes" id="UP000197065">
    <property type="component" value="Unassembled WGS sequence"/>
</dbReference>
<organism evidence="2 3">
    <name type="scientific">Arboricoccus pini</name>
    <dbReference type="NCBI Taxonomy" id="1963835"/>
    <lineage>
        <taxon>Bacteria</taxon>
        <taxon>Pseudomonadati</taxon>
        <taxon>Pseudomonadota</taxon>
        <taxon>Alphaproteobacteria</taxon>
        <taxon>Geminicoccales</taxon>
        <taxon>Geminicoccaceae</taxon>
        <taxon>Arboricoccus</taxon>
    </lineage>
</organism>
<keyword evidence="3" id="KW-1185">Reference proteome</keyword>
<dbReference type="InterPro" id="IPR018648">
    <property type="entry name" value="DUF2076"/>
</dbReference>
<evidence type="ECO:0000313" key="3">
    <source>
        <dbReference type="Proteomes" id="UP000197065"/>
    </source>
</evidence>
<feature type="region of interest" description="Disordered" evidence="1">
    <location>
        <begin position="50"/>
        <end position="70"/>
    </location>
</feature>
<dbReference type="AlphaFoldDB" id="A0A212QBE9"/>
<accession>A0A212QBE9</accession>
<evidence type="ECO:0000256" key="1">
    <source>
        <dbReference type="SAM" id="MobiDB-lite"/>
    </source>
</evidence>
<evidence type="ECO:0000313" key="2">
    <source>
        <dbReference type="EMBL" id="SNB56745.1"/>
    </source>
</evidence>
<proteinExistence type="predicted"/>